<organism evidence="2 3">
    <name type="scientific">Mucor plumbeus</name>
    <dbReference type="NCBI Taxonomy" id="97098"/>
    <lineage>
        <taxon>Eukaryota</taxon>
        <taxon>Fungi</taxon>
        <taxon>Fungi incertae sedis</taxon>
        <taxon>Mucoromycota</taxon>
        <taxon>Mucoromycotina</taxon>
        <taxon>Mucoromycetes</taxon>
        <taxon>Mucorales</taxon>
        <taxon>Mucorineae</taxon>
        <taxon>Mucoraceae</taxon>
        <taxon>Mucor</taxon>
    </lineage>
</organism>
<name>A0A8H7RKX4_9FUNG</name>
<sequence length="305" mass="35422">MLLIQLPLELQLLILEHIKIENHLNLAPISQTCKHFSSLVTDRYNWAQTVTIIQSNSTTLSLPSLYLYNALQKNTNNHLITNKIQASVNNEPNLSIILAILKKQQKDNTIQDINIFLPNKHQYKLYQTLIHYPQTNLRQLIIRDPTDDGYIMAATSSASQYHMLLLLQQFLSGTLFESQLTMTRLDLPSFPSYILLASQIKEFPQVSYLHIALVGNSHQYRKSWRRFKEMFPALVELRLTIDKEHLPLFKSLLDDINLFPWIKRLTLQSKDCPKNFLSREELRNSLLQLDGLNRITAGWDMIALN</sequence>
<evidence type="ECO:0000259" key="1">
    <source>
        <dbReference type="PROSITE" id="PS50181"/>
    </source>
</evidence>
<dbReference type="InterPro" id="IPR001810">
    <property type="entry name" value="F-box_dom"/>
</dbReference>
<dbReference type="InterPro" id="IPR036047">
    <property type="entry name" value="F-box-like_dom_sf"/>
</dbReference>
<gene>
    <name evidence="2" type="ORF">INT46_006029</name>
</gene>
<dbReference type="Pfam" id="PF00646">
    <property type="entry name" value="F-box"/>
    <property type="match status" value="1"/>
</dbReference>
<comment type="caution">
    <text evidence="2">The sequence shown here is derived from an EMBL/GenBank/DDBJ whole genome shotgun (WGS) entry which is preliminary data.</text>
</comment>
<protein>
    <recommendedName>
        <fullName evidence="1">F-box domain-containing protein</fullName>
    </recommendedName>
</protein>
<accession>A0A8H7RKX4</accession>
<feature type="domain" description="F-box" evidence="1">
    <location>
        <begin position="1"/>
        <end position="49"/>
    </location>
</feature>
<keyword evidence="3" id="KW-1185">Reference proteome</keyword>
<dbReference type="PROSITE" id="PS50181">
    <property type="entry name" value="FBOX"/>
    <property type="match status" value="1"/>
</dbReference>
<reference evidence="2" key="1">
    <citation type="submission" date="2020-12" db="EMBL/GenBank/DDBJ databases">
        <title>Metabolic potential, ecology and presence of endohyphal bacteria is reflected in genomic diversity of Mucoromycotina.</title>
        <authorList>
            <person name="Muszewska A."/>
            <person name="Okrasinska A."/>
            <person name="Steczkiewicz K."/>
            <person name="Drgas O."/>
            <person name="Orlowska M."/>
            <person name="Perlinska-Lenart U."/>
            <person name="Aleksandrzak-Piekarczyk T."/>
            <person name="Szatraj K."/>
            <person name="Zielenkiewicz U."/>
            <person name="Pilsyk S."/>
            <person name="Malc E."/>
            <person name="Mieczkowski P."/>
            <person name="Kruszewska J.S."/>
            <person name="Biernat P."/>
            <person name="Pawlowska J."/>
        </authorList>
    </citation>
    <scope>NUCLEOTIDE SEQUENCE</scope>
    <source>
        <strain evidence="2">CBS 226.32</strain>
    </source>
</reference>
<dbReference type="AlphaFoldDB" id="A0A8H7RKX4"/>
<evidence type="ECO:0000313" key="2">
    <source>
        <dbReference type="EMBL" id="KAG2212112.1"/>
    </source>
</evidence>
<dbReference type="SUPFAM" id="SSF81383">
    <property type="entry name" value="F-box domain"/>
    <property type="match status" value="1"/>
</dbReference>
<dbReference type="Proteomes" id="UP000650833">
    <property type="component" value="Unassembled WGS sequence"/>
</dbReference>
<dbReference type="EMBL" id="JAEPRC010000054">
    <property type="protein sequence ID" value="KAG2212112.1"/>
    <property type="molecule type" value="Genomic_DNA"/>
</dbReference>
<dbReference type="OrthoDB" id="427974at2759"/>
<proteinExistence type="predicted"/>
<evidence type="ECO:0000313" key="3">
    <source>
        <dbReference type="Proteomes" id="UP000650833"/>
    </source>
</evidence>